<dbReference type="Pfam" id="PF25313">
    <property type="entry name" value="BRWD_AD"/>
    <property type="match status" value="1"/>
</dbReference>
<feature type="region of interest" description="Disordered" evidence="6">
    <location>
        <begin position="1323"/>
        <end position="1448"/>
    </location>
</feature>
<evidence type="ECO:0000256" key="3">
    <source>
        <dbReference type="ARBA" id="ARBA00023117"/>
    </source>
</evidence>
<evidence type="ECO:0000313" key="9">
    <source>
        <dbReference type="Proteomes" id="UP001497522"/>
    </source>
</evidence>
<dbReference type="InterPro" id="IPR036322">
    <property type="entry name" value="WD40_repeat_dom_sf"/>
</dbReference>
<dbReference type="InterPro" id="IPR001487">
    <property type="entry name" value="Bromodomain"/>
</dbReference>
<proteinExistence type="predicted"/>
<dbReference type="PANTHER" id="PTHR16266:SF17">
    <property type="entry name" value="BRWD3"/>
    <property type="match status" value="1"/>
</dbReference>
<dbReference type="PROSITE" id="PS00678">
    <property type="entry name" value="WD_REPEATS_1"/>
    <property type="match status" value="1"/>
</dbReference>
<evidence type="ECO:0000256" key="4">
    <source>
        <dbReference type="PROSITE-ProRule" id="PRU00035"/>
    </source>
</evidence>
<feature type="repeat" description="WD" evidence="5">
    <location>
        <begin position="410"/>
        <end position="435"/>
    </location>
</feature>
<feature type="compositionally biased region" description="Basic and acidic residues" evidence="6">
    <location>
        <begin position="894"/>
        <end position="905"/>
    </location>
</feature>
<dbReference type="InterPro" id="IPR001680">
    <property type="entry name" value="WD40_rpt"/>
</dbReference>
<evidence type="ECO:0000256" key="5">
    <source>
        <dbReference type="PROSITE-ProRule" id="PRU00221"/>
    </source>
</evidence>
<keyword evidence="9" id="KW-1185">Reference proteome</keyword>
<feature type="repeat" description="WD" evidence="5">
    <location>
        <begin position="336"/>
        <end position="380"/>
    </location>
</feature>
<feature type="compositionally biased region" description="Basic and acidic residues" evidence="6">
    <location>
        <begin position="1254"/>
        <end position="1273"/>
    </location>
</feature>
<feature type="repeat" description="WD" evidence="5">
    <location>
        <begin position="252"/>
        <end position="293"/>
    </location>
</feature>
<keyword evidence="2" id="KW-0677">Repeat</keyword>
<evidence type="ECO:0000256" key="6">
    <source>
        <dbReference type="SAM" id="MobiDB-lite"/>
    </source>
</evidence>
<feature type="compositionally biased region" description="Basic and acidic residues" evidence="6">
    <location>
        <begin position="1102"/>
        <end position="1111"/>
    </location>
</feature>
<dbReference type="Gene3D" id="1.20.920.10">
    <property type="entry name" value="Bromodomain-like"/>
    <property type="match status" value="1"/>
</dbReference>
<dbReference type="PROSITE" id="PS50294">
    <property type="entry name" value="WD_REPEATS_REGION"/>
    <property type="match status" value="3"/>
</dbReference>
<dbReference type="SUPFAM" id="SSF47370">
    <property type="entry name" value="Bromodomain"/>
    <property type="match status" value="1"/>
</dbReference>
<dbReference type="SMART" id="SM00320">
    <property type="entry name" value="WD40"/>
    <property type="match status" value="8"/>
</dbReference>
<feature type="compositionally biased region" description="Polar residues" evidence="6">
    <location>
        <begin position="1397"/>
        <end position="1406"/>
    </location>
</feature>
<dbReference type="PROSITE" id="PS50082">
    <property type="entry name" value="WD_REPEATS_2"/>
    <property type="match status" value="5"/>
</dbReference>
<sequence>MVMCKAVPPMDPAALAAVPLIQQQPDQLGAFNVPTTTTLSLLQNNAMSSSSGHDDIQPDVSEIYFLVMHFLASGPCSRAFGQLWNELLQHKLLPRRFHAWVSRDGKQSNDENDDGASFPLSYRDVEARYPNIEKTHLVKLLQQLLIHDRRLVATMEPPHSRIPTAADAPTLLGSGAFSLLDSERSKAPKEVSLWTRQMRWPHWQADQVHGLMLRELGGGFARHSRAPTSQTACYVVLKPDILVDRIQIIKKLRGHRNAVYCAIFDRTGQYVITGSDDRLVKIWSSETGLCLRSCRGHEGDITDMAVSSGNTLVASASNDCSIRIWRLPDGVPISVLRGHTSSVTAITFSPRQGCEHLLLSTSDDGTCRIWDALDSSRKSRVYMPSPKEPPTNVKGPGVPPPPAPPIINQVICCAFNADGSIFVTGSSDKIARVWDACKWNDDVTGRPNHELDTLRGHEHDVNYVQFSGCAAPARPLVSDVVKKDYPSQFKNSWFGHASIVTCSRDGSAIIWTPRPRKYHGKVGRWVKAYHLRVPPPPMPPPAPRGNGPRQRLLPTPRGVNMIVWSLDNRFVLAAIMDHRICVWNAVDGSLVHSLTGHDKQTYVLDVHPFNPRIAMSAGYDGRVIIWDIWEGHPIKVYETGEYNLVDGHFSPDGSSLVVSDEVGQIYVFGTGPEMSQKDVKYDQFFLGDFRPLVRDAFGNVLDVETQLAPHVRNIQDLLCDASLIPYPEPYQSTYQQRRLGTLGINWTPPSVHLAIGATDDAVYIRHVDPPIAVLRPPERHDRQGILTGVGGNRWVEQPSEVGEAMDWEQEVVAGGGLSEDTGSNYSASEESQSDEEEAGHSGDSLDDEGLGSSDAEEGVEEQDGKTNLRRSCRNKRKLEEYIHTASGRRVRRQTLKDNNESSERGQRHRPSRAPRPGTSTTCITTHQASSSRPRRLAARNALNLFSSMNSNEEAENNNPVVAASSPAAAHEDGAQALDSENRLGISANPLKSCAHNGDVLVKENGHENNLGHQVNKELDFIKTQNHPEEGKSKSETCVENKGLEASYFAELPTWSMGNRRTLGRPQYSKFVVCDVEDDLLQTATDAEAGIGETLEGEAQSHQQEDEQDHLRNGQNKNMDTEDMNFKKASSEYTDDGTADTGCQANKNSQDMDVHNRNNILEESVVHVAASTEELLQAKDSDTEQEVSVKSVLPNSDEEQVDVEEHHESCLALQGRAPTLHVKRSRVIVDKPSSSRIHHRQPTRLIAEWEAMEDEPNHGDDQEEGDKGTSHSDLCDDTCPSTQDWSDSGEQDTADESAEVSQGRHHTQIHHQALGKLGSYTGQASTSERRQHLNNLETSPRTRRVRRMPSALDENHCETRSRGNHEQPTQAISGAESTPGASSMWGEEKEILIKDGSKSWQNGSTSARCLRPRQPANNMDATLSGSDIERPSWTEPRSSRVAPKEEGKESSFECDHRLEYYGNEKAWHLTGHQRQNVSHREKGMARQGDFGTWGQRGGRRSRKFATRSRTLDTVAWLLTEEVELGTRFIPQFGDEVVYLRQGHQEFLQKAKLDEKGPWRILKKPVGAVEFCRIISLDYVIEKPSQKTSCKLELQFTDVSSEVYGKSFKLTLLELTDHPDFLVERTRYDTSMNKGWRARDHCQVWWACEENGKAGSWWEGRIRLLKPKSPEFPESPWEMYHVMYKGSSAEPTAHSPWELFEKNYNLEDWQLPSIDEPQKESLKTIFDKLQHNANEFGLEKLQEDMYNIEYINRIALPLSFDTISARVERDYYHSVQAFEHDVKLMVSNAQTFYGNDTMEADRIEELADELLGALQ</sequence>
<dbReference type="InterPro" id="IPR019775">
    <property type="entry name" value="WD40_repeat_CS"/>
</dbReference>
<reference evidence="8" key="1">
    <citation type="submission" date="2024-03" db="EMBL/GenBank/DDBJ databases">
        <authorList>
            <consortium name="ELIXIR-Norway"/>
            <consortium name="Elixir Norway"/>
        </authorList>
    </citation>
    <scope>NUCLEOTIDE SEQUENCE</scope>
</reference>
<dbReference type="EMBL" id="OZ023704">
    <property type="protein sequence ID" value="CAK9872803.1"/>
    <property type="molecule type" value="Genomic_DNA"/>
</dbReference>
<feature type="repeat" description="WD" evidence="5">
    <location>
        <begin position="594"/>
        <end position="636"/>
    </location>
</feature>
<feature type="compositionally biased region" description="Acidic residues" evidence="6">
    <location>
        <begin position="844"/>
        <end position="861"/>
    </location>
</feature>
<keyword evidence="3 4" id="KW-0103">Bromodomain</keyword>
<dbReference type="Proteomes" id="UP001497522">
    <property type="component" value="Chromosome 3"/>
</dbReference>
<dbReference type="PROSITE" id="PS50014">
    <property type="entry name" value="BROMODOMAIN_2"/>
    <property type="match status" value="1"/>
</dbReference>
<evidence type="ECO:0000259" key="7">
    <source>
        <dbReference type="PROSITE" id="PS50014"/>
    </source>
</evidence>
<feature type="region of interest" description="Disordered" evidence="6">
    <location>
        <begin position="1253"/>
        <end position="1308"/>
    </location>
</feature>
<feature type="region of interest" description="Disordered" evidence="6">
    <location>
        <begin position="1095"/>
        <end position="1151"/>
    </location>
</feature>
<feature type="compositionally biased region" description="Acidic residues" evidence="6">
    <location>
        <begin position="1286"/>
        <end position="1297"/>
    </location>
</feature>
<dbReference type="InterPro" id="IPR057451">
    <property type="entry name" value="BRWD/PHIP_AD"/>
</dbReference>
<dbReference type="InterPro" id="IPR015943">
    <property type="entry name" value="WD40/YVTN_repeat-like_dom_sf"/>
</dbReference>
<feature type="compositionally biased region" description="Basic and acidic residues" evidence="6">
    <location>
        <begin position="1385"/>
        <end position="1396"/>
    </location>
</feature>
<feature type="region of interest" description="Disordered" evidence="6">
    <location>
        <begin position="1474"/>
        <end position="1497"/>
    </location>
</feature>
<accession>A0ABP1BC13</accession>
<dbReference type="SMART" id="SM00297">
    <property type="entry name" value="BROMO"/>
    <property type="match status" value="1"/>
</dbReference>
<feature type="compositionally biased region" description="Basic and acidic residues" evidence="6">
    <location>
        <begin position="1352"/>
        <end position="1364"/>
    </location>
</feature>
<name>A0ABP1BC13_9BRYO</name>
<feature type="compositionally biased region" description="Basic residues" evidence="6">
    <location>
        <begin position="867"/>
        <end position="876"/>
    </location>
</feature>
<evidence type="ECO:0000313" key="8">
    <source>
        <dbReference type="EMBL" id="CAK9872803.1"/>
    </source>
</evidence>
<organism evidence="8 9">
    <name type="scientific">Sphagnum jensenii</name>
    <dbReference type="NCBI Taxonomy" id="128206"/>
    <lineage>
        <taxon>Eukaryota</taxon>
        <taxon>Viridiplantae</taxon>
        <taxon>Streptophyta</taxon>
        <taxon>Embryophyta</taxon>
        <taxon>Bryophyta</taxon>
        <taxon>Sphagnophytina</taxon>
        <taxon>Sphagnopsida</taxon>
        <taxon>Sphagnales</taxon>
        <taxon>Sphagnaceae</taxon>
        <taxon>Sphagnum</taxon>
    </lineage>
</organism>
<dbReference type="InterPro" id="IPR052060">
    <property type="entry name" value="Bromo_WD_repeat"/>
</dbReference>
<gene>
    <name evidence="8" type="ORF">CSSPJE1EN2_LOCUS15373</name>
</gene>
<feature type="domain" description="Bromo" evidence="7">
    <location>
        <begin position="1747"/>
        <end position="1798"/>
    </location>
</feature>
<keyword evidence="1 5" id="KW-0853">WD repeat</keyword>
<feature type="compositionally biased region" description="Polar residues" evidence="6">
    <location>
        <begin position="917"/>
        <end position="927"/>
    </location>
</feature>
<feature type="compositionally biased region" description="Polar residues" evidence="6">
    <location>
        <begin position="1414"/>
        <end position="1424"/>
    </location>
</feature>
<feature type="compositionally biased region" description="Polar residues" evidence="6">
    <location>
        <begin position="1365"/>
        <end position="1380"/>
    </location>
</feature>
<dbReference type="PANTHER" id="PTHR16266">
    <property type="entry name" value="WD REPEAT DOMAIN 9"/>
    <property type="match status" value="1"/>
</dbReference>
<feature type="repeat" description="WD" evidence="5">
    <location>
        <begin position="294"/>
        <end position="335"/>
    </location>
</feature>
<dbReference type="SUPFAM" id="SSF50978">
    <property type="entry name" value="WD40 repeat-like"/>
    <property type="match status" value="1"/>
</dbReference>
<dbReference type="Pfam" id="PF00400">
    <property type="entry name" value="WD40"/>
    <property type="match status" value="5"/>
</dbReference>
<dbReference type="InterPro" id="IPR057452">
    <property type="entry name" value="BRWD/PHIP_N"/>
</dbReference>
<dbReference type="InterPro" id="IPR036427">
    <property type="entry name" value="Bromodomain-like_sf"/>
</dbReference>
<protein>
    <recommendedName>
        <fullName evidence="7">Bromo domain-containing protein</fullName>
    </recommendedName>
</protein>
<evidence type="ECO:0000256" key="1">
    <source>
        <dbReference type="ARBA" id="ARBA00022574"/>
    </source>
</evidence>
<dbReference type="Pfam" id="PF00439">
    <property type="entry name" value="Bromodomain"/>
    <property type="match status" value="1"/>
</dbReference>
<evidence type="ECO:0000256" key="2">
    <source>
        <dbReference type="ARBA" id="ARBA00022737"/>
    </source>
</evidence>
<dbReference type="Gene3D" id="2.130.10.10">
    <property type="entry name" value="YVTN repeat-like/Quinoprotein amine dehydrogenase"/>
    <property type="match status" value="3"/>
</dbReference>
<dbReference type="Pfam" id="PF25437">
    <property type="entry name" value="BRWD1_N"/>
    <property type="match status" value="1"/>
</dbReference>
<dbReference type="CDD" id="cd00200">
    <property type="entry name" value="WD40"/>
    <property type="match status" value="1"/>
</dbReference>
<feature type="region of interest" description="Disordered" evidence="6">
    <location>
        <begin position="815"/>
        <end position="935"/>
    </location>
</feature>